<keyword evidence="1" id="KW-0472">Membrane</keyword>
<comment type="caution">
    <text evidence="2">The sequence shown here is derived from an EMBL/GenBank/DDBJ whole genome shotgun (WGS) entry which is preliminary data.</text>
</comment>
<accession>A0A1F5MIK6</accession>
<dbReference type="Proteomes" id="UP000178017">
    <property type="component" value="Unassembled WGS sequence"/>
</dbReference>
<protein>
    <recommendedName>
        <fullName evidence="4">DUF304 domain-containing protein</fullName>
    </recommendedName>
</protein>
<name>A0A1F5MIK6_9BACT</name>
<evidence type="ECO:0000256" key="1">
    <source>
        <dbReference type="SAM" id="Phobius"/>
    </source>
</evidence>
<dbReference type="AlphaFoldDB" id="A0A1F5MIK6"/>
<keyword evidence="1" id="KW-0812">Transmembrane</keyword>
<proteinExistence type="predicted"/>
<feature type="transmembrane region" description="Helical" evidence="1">
    <location>
        <begin position="65"/>
        <end position="88"/>
    </location>
</feature>
<evidence type="ECO:0000313" key="2">
    <source>
        <dbReference type="EMBL" id="OGE65159.1"/>
    </source>
</evidence>
<evidence type="ECO:0000313" key="3">
    <source>
        <dbReference type="Proteomes" id="UP000178017"/>
    </source>
</evidence>
<dbReference type="EMBL" id="MFDO01000023">
    <property type="protein sequence ID" value="OGE65159.1"/>
    <property type="molecule type" value="Genomic_DNA"/>
</dbReference>
<reference evidence="2 3" key="1">
    <citation type="journal article" date="2016" name="Nat. Commun.">
        <title>Thousands of microbial genomes shed light on interconnected biogeochemical processes in an aquifer system.</title>
        <authorList>
            <person name="Anantharaman K."/>
            <person name="Brown C.T."/>
            <person name="Hug L.A."/>
            <person name="Sharon I."/>
            <person name="Castelle C.J."/>
            <person name="Probst A.J."/>
            <person name="Thomas B.C."/>
            <person name="Singh A."/>
            <person name="Wilkins M.J."/>
            <person name="Karaoz U."/>
            <person name="Brodie E.L."/>
            <person name="Williams K.H."/>
            <person name="Hubbard S.S."/>
            <person name="Banfield J.F."/>
        </authorList>
    </citation>
    <scope>NUCLEOTIDE SEQUENCE [LARGE SCALE GENOMIC DNA]</scope>
</reference>
<keyword evidence="1" id="KW-1133">Transmembrane helix</keyword>
<organism evidence="2 3">
    <name type="scientific">Candidatus Daviesbacteria bacterium RIFCSPLOWO2_01_FULL_40_24</name>
    <dbReference type="NCBI Taxonomy" id="1797787"/>
    <lineage>
        <taxon>Bacteria</taxon>
        <taxon>Candidatus Daviesiibacteriota</taxon>
    </lineage>
</organism>
<gene>
    <name evidence="2" type="ORF">A3B49_01340</name>
</gene>
<sequence>MKAVLDSNDVKKLLTLSGETLIVAKRQHPFILAIKLCLTLVLSACVLFILWAVLSFMQIRVVIQIATYTIAVSVIANFLVKVMIDWYFHIYFVSNRKILEIIAIPFYSDVVNDVFLDQVRTTEVDANIGNFMEEILNMGDVTIAFDRPSHDQLFVMRSITNPRETAMKLGDCLEVIMNSSPVWFKRETHPEHIKFTEDIYPNKLGVI</sequence>
<evidence type="ECO:0008006" key="4">
    <source>
        <dbReference type="Google" id="ProtNLM"/>
    </source>
</evidence>
<feature type="transmembrane region" description="Helical" evidence="1">
    <location>
        <begin position="30"/>
        <end position="53"/>
    </location>
</feature>